<dbReference type="AlphaFoldDB" id="A0A1I2H0X3"/>
<evidence type="ECO:0000256" key="1">
    <source>
        <dbReference type="ARBA" id="ARBA00004167"/>
    </source>
</evidence>
<evidence type="ECO:0000256" key="3">
    <source>
        <dbReference type="ARBA" id="ARBA00022989"/>
    </source>
</evidence>
<accession>A0A1I2H0X3</accession>
<dbReference type="STRING" id="1076937.SAMN04488120_101107"/>
<dbReference type="GO" id="GO:0009306">
    <property type="term" value="P:protein secretion"/>
    <property type="evidence" value="ECO:0007669"/>
    <property type="project" value="InterPro"/>
</dbReference>
<evidence type="ECO:0000256" key="4">
    <source>
        <dbReference type="ARBA" id="ARBA00023136"/>
    </source>
</evidence>
<evidence type="ECO:0000313" key="7">
    <source>
        <dbReference type="Proteomes" id="UP000199771"/>
    </source>
</evidence>
<evidence type="ECO:0000313" key="6">
    <source>
        <dbReference type="EMBL" id="SFF23924.1"/>
    </source>
</evidence>
<dbReference type="GO" id="GO:0005886">
    <property type="term" value="C:plasma membrane"/>
    <property type="evidence" value="ECO:0007669"/>
    <property type="project" value="InterPro"/>
</dbReference>
<name>A0A1I2H0X3_9GAMM</name>
<dbReference type="PANTHER" id="PTHR36985:SF1">
    <property type="entry name" value="TRANSLOCATION AND ASSEMBLY MODULE SUBUNIT TAMB"/>
    <property type="match status" value="1"/>
</dbReference>
<keyword evidence="4" id="KW-0472">Membrane</keyword>
<sequence length="1107" mass="119127">MLRALPGVILAGLCGAAAFVLFTQAGAQLALRELEARFGVLHAEGAAGTLWGPLRFARLRYEDAHVRIVLDDAYFDWSPLHLLRRAVAISRLQAARLTVEVKPAADASLPAPARDGALTRLAVDLDVRALHLGQLVLVLPERAPLAFDDVALEGRWTGDRVQLGRLETVTPWVGRLRIAGQAQLKPEGIDLAQLRSSGFADIELEGHLGYRTPSDLRARWHALRWPVADTPRLASSGGRLRWMGHFDDWRFALDGALAVEGESLAVRVHGRGTLTDAVAEQLSIDTGHGHFDGHATIDWRAPVTLRLGGRLRGIQPQHWLDQLDGELNGMVEASARFEEAAPVVAFALRLDESRLRQYPLRLDARGRYVAQSLQLERFALRSGPSRIDAAGTAWPELALQVTVAGPDLAALWPPLSGSGRAQVRLRGPPRQPRLTAVVQAQDLRYADVAIGQLALSADLDPHGESRLDAEARALRAGTVLDRAQLELRGRTTAHRLRLAVSGKQGSAAATVDGAADLAARRWHGTLTQAQVKPGTLPAWTLEEATPLAIDGTALTLDRACFVATQARACVSLRPVGPARRLAVDLDNVDLAALDPWLPGGARLEGRIEGTGSFDLDASGLAGLELELRGGVSRLVRGDLPPLVFGPFTWRAQETQTGLVIDGRLPFTRGGLHLTANLAPGAALMQRPLTGELAIEIPDLAWLELLNWELDQVQGRIEGRIALAGTLAAPQLAGRVQLVDGALRLRTPGIRLERITATLGTTQDGVFDLKADASSGEGILHVAGTLAPGAPTPLQLAIEGERFQVLRRSDARIWVSPQLTVRLSGRELHVSGDVLVPRARLTPRRVEQGVAPTADQVIVRRGEPTAERLGIFADIGLTLGDDVHFDGLGLKTQLRGSVRVQESPGAPPRARGELALLGGRYKAYGQDLSLETGRLLFTGGALTRPALELRATRQPREDITVGVLVRGTLDKPQFSLFSMPAMPQERQLSWLVLGRPLDQAAGSAADRALVADAALSLGLAGGEWLAERLGGRLGLDEISIGARPGESSDQARLTIGKYLSPRLFISYGVALFQPGHTFRLQYDLGSGFKLQTETGVESGGDLLYTIER</sequence>
<proteinExistence type="predicted"/>
<dbReference type="GO" id="GO:0097347">
    <property type="term" value="C:TAM protein secretion complex"/>
    <property type="evidence" value="ECO:0007669"/>
    <property type="project" value="TreeGrafter"/>
</dbReference>
<evidence type="ECO:0000259" key="5">
    <source>
        <dbReference type="Pfam" id="PF04357"/>
    </source>
</evidence>
<reference evidence="6 7" key="1">
    <citation type="submission" date="2016-10" db="EMBL/GenBank/DDBJ databases">
        <authorList>
            <person name="de Groot N.N."/>
        </authorList>
    </citation>
    <scope>NUCLEOTIDE SEQUENCE [LARGE SCALE GENOMIC DNA]</scope>
    <source>
        <strain evidence="6 7">DSM 23609</strain>
    </source>
</reference>
<gene>
    <name evidence="6" type="ORF">SAMN04488120_101107</name>
</gene>
<keyword evidence="2" id="KW-0812">Transmembrane</keyword>
<dbReference type="InterPro" id="IPR007452">
    <property type="entry name" value="TamB_C"/>
</dbReference>
<feature type="domain" description="Translocation and assembly module TamB C-terminal" evidence="5">
    <location>
        <begin position="773"/>
        <end position="1106"/>
    </location>
</feature>
<keyword evidence="7" id="KW-1185">Reference proteome</keyword>
<dbReference type="PANTHER" id="PTHR36985">
    <property type="entry name" value="TRANSLOCATION AND ASSEMBLY MODULE SUBUNIT TAMB"/>
    <property type="match status" value="1"/>
</dbReference>
<dbReference type="Proteomes" id="UP000199771">
    <property type="component" value="Unassembled WGS sequence"/>
</dbReference>
<evidence type="ECO:0000256" key="2">
    <source>
        <dbReference type="ARBA" id="ARBA00022692"/>
    </source>
</evidence>
<dbReference type="Pfam" id="PF04357">
    <property type="entry name" value="TamB"/>
    <property type="match status" value="1"/>
</dbReference>
<comment type="subcellular location">
    <subcellularLocation>
        <location evidence="1">Membrane</location>
        <topology evidence="1">Single-pass membrane protein</topology>
    </subcellularLocation>
</comment>
<protein>
    <submittedName>
        <fullName evidence="6">Autotransporter secretion inner membrane protein TamB</fullName>
    </submittedName>
</protein>
<organism evidence="6 7">
    <name type="scientific">Fontimonas thermophila</name>
    <dbReference type="NCBI Taxonomy" id="1076937"/>
    <lineage>
        <taxon>Bacteria</taxon>
        <taxon>Pseudomonadati</taxon>
        <taxon>Pseudomonadota</taxon>
        <taxon>Gammaproteobacteria</taxon>
        <taxon>Nevskiales</taxon>
        <taxon>Nevskiaceae</taxon>
        <taxon>Fontimonas</taxon>
    </lineage>
</organism>
<dbReference type="EMBL" id="FOOC01000001">
    <property type="protein sequence ID" value="SFF23924.1"/>
    <property type="molecule type" value="Genomic_DNA"/>
</dbReference>
<keyword evidence="3" id="KW-1133">Transmembrane helix</keyword>